<gene>
    <name evidence="2" type="ORF">WI372_09975</name>
</gene>
<evidence type="ECO:0008006" key="4">
    <source>
        <dbReference type="Google" id="ProtNLM"/>
    </source>
</evidence>
<feature type="signal peptide" evidence="1">
    <location>
        <begin position="1"/>
        <end position="30"/>
    </location>
</feature>
<organism evidence="2 3">
    <name type="scientific">Gaopeijia maritima</name>
    <dbReference type="NCBI Taxonomy" id="3119007"/>
    <lineage>
        <taxon>Bacteria</taxon>
        <taxon>Pseudomonadati</taxon>
        <taxon>Gemmatimonadota</taxon>
        <taxon>Longimicrobiia</taxon>
        <taxon>Gaopeijiales</taxon>
        <taxon>Gaopeijiaceae</taxon>
        <taxon>Gaopeijia</taxon>
    </lineage>
</organism>
<reference evidence="2 3" key="1">
    <citation type="submission" date="2024-02" db="EMBL/GenBank/DDBJ databases">
        <title>A novel Gemmatimonadota bacterium.</title>
        <authorList>
            <person name="Du Z.-J."/>
            <person name="Ye Y.-Q."/>
        </authorList>
    </citation>
    <scope>NUCLEOTIDE SEQUENCE [LARGE SCALE GENOMIC DNA]</scope>
    <source>
        <strain evidence="2 3">DH-20</strain>
    </source>
</reference>
<evidence type="ECO:0000313" key="3">
    <source>
        <dbReference type="Proteomes" id="UP001484239"/>
    </source>
</evidence>
<keyword evidence="3" id="KW-1185">Reference proteome</keyword>
<protein>
    <recommendedName>
        <fullName evidence="4">Lipoprotein</fullName>
    </recommendedName>
</protein>
<dbReference type="RefSeq" id="WP_405277552.1">
    <property type="nucleotide sequence ID" value="NZ_JBBHLI010000004.1"/>
</dbReference>
<dbReference type="PROSITE" id="PS51257">
    <property type="entry name" value="PROKAR_LIPOPROTEIN"/>
    <property type="match status" value="1"/>
</dbReference>
<sequence>MKRRSMGLVALAAVLSAGGCSMVGSPGATGSPAPPLDETPPPAAMAPEVQGRWTGFMSVEGQGLNGTLDLAQDGHDLQAVFEAPDFGMIAEGPGSVDPEGRVVIRLTYNLQCEGTAELVGRRSSDGVVIDGTLTASDCTGSSEGSFSFRR</sequence>
<proteinExistence type="predicted"/>
<evidence type="ECO:0000256" key="1">
    <source>
        <dbReference type="SAM" id="SignalP"/>
    </source>
</evidence>
<dbReference type="Proteomes" id="UP001484239">
    <property type="component" value="Unassembled WGS sequence"/>
</dbReference>
<dbReference type="EMBL" id="JBBHLI010000004">
    <property type="protein sequence ID" value="MEK9501304.1"/>
    <property type="molecule type" value="Genomic_DNA"/>
</dbReference>
<evidence type="ECO:0000313" key="2">
    <source>
        <dbReference type="EMBL" id="MEK9501304.1"/>
    </source>
</evidence>
<accession>A0ABU9EB25</accession>
<comment type="caution">
    <text evidence="2">The sequence shown here is derived from an EMBL/GenBank/DDBJ whole genome shotgun (WGS) entry which is preliminary data.</text>
</comment>
<name>A0ABU9EB25_9BACT</name>
<feature type="chain" id="PRO_5045885678" description="Lipoprotein" evidence="1">
    <location>
        <begin position="31"/>
        <end position="150"/>
    </location>
</feature>
<keyword evidence="1" id="KW-0732">Signal</keyword>